<dbReference type="RefSeq" id="XP_056553662.1">
    <property type="nucleotide sequence ID" value="XM_056701599.1"/>
</dbReference>
<feature type="compositionally biased region" description="Polar residues" evidence="1">
    <location>
        <begin position="270"/>
        <end position="280"/>
    </location>
</feature>
<dbReference type="AlphaFoldDB" id="A0A9W9V759"/>
<name>A0A9W9V759_9EURO</name>
<accession>A0A9W9V759</accession>
<feature type="compositionally biased region" description="Low complexity" evidence="1">
    <location>
        <begin position="230"/>
        <end position="240"/>
    </location>
</feature>
<evidence type="ECO:0000313" key="2">
    <source>
        <dbReference type="EMBL" id="KAJ5368920.1"/>
    </source>
</evidence>
<feature type="region of interest" description="Disordered" evidence="1">
    <location>
        <begin position="44"/>
        <end position="169"/>
    </location>
</feature>
<organism evidence="2 3">
    <name type="scientific">Penicillium cataractarum</name>
    <dbReference type="NCBI Taxonomy" id="2100454"/>
    <lineage>
        <taxon>Eukaryota</taxon>
        <taxon>Fungi</taxon>
        <taxon>Dikarya</taxon>
        <taxon>Ascomycota</taxon>
        <taxon>Pezizomycotina</taxon>
        <taxon>Eurotiomycetes</taxon>
        <taxon>Eurotiomycetidae</taxon>
        <taxon>Eurotiales</taxon>
        <taxon>Aspergillaceae</taxon>
        <taxon>Penicillium</taxon>
    </lineage>
</organism>
<gene>
    <name evidence="2" type="ORF">N7496_008680</name>
</gene>
<protein>
    <submittedName>
        <fullName evidence="2">Uncharacterized protein</fullName>
    </submittedName>
</protein>
<evidence type="ECO:0000313" key="3">
    <source>
        <dbReference type="Proteomes" id="UP001147782"/>
    </source>
</evidence>
<feature type="region of interest" description="Disordered" evidence="1">
    <location>
        <begin position="182"/>
        <end position="289"/>
    </location>
</feature>
<feature type="compositionally biased region" description="Low complexity" evidence="1">
    <location>
        <begin position="92"/>
        <end position="135"/>
    </location>
</feature>
<reference evidence="2" key="1">
    <citation type="submission" date="2022-11" db="EMBL/GenBank/DDBJ databases">
        <authorList>
            <person name="Petersen C."/>
        </authorList>
    </citation>
    <scope>NUCLEOTIDE SEQUENCE</scope>
    <source>
        <strain evidence="2">IBT 29864</strain>
    </source>
</reference>
<dbReference type="GeneID" id="81440778"/>
<sequence>MASVTCRGDLHMAGAGALPGSALPCLDILTLKCPSQTTVTELTDFPNISRSPSTVSIDSQSTEKCVSPTDSAISSEPPSPTMETPRRKKIEPSTSRSPDSPTRSAGPRAASSRPSSAANSIHHSRSNSRSTARSRPPSRHNSFHSPRRPPNASIVPVPSSRPNLLDKRESLLALHRESCRLFQDQDHQQQQQPSLSKYSTDEPRPSLHRARSTSYRSRRDARTSSENDYSAPSSPISSSHSTRRFDSEHRGSVSSTTTTPHFLQHRDRSNTMPTNNSQPHNHGHGYSPSASSIHVPATVMEWTSPSTRRAEYEKIDRASRGVRGLWRRVAPRWCQSRDSRTPFFEEGKNAREGSVRRFRMDLPDEEESEHRSKPLEFWDKRRACRRSKTSP</sequence>
<keyword evidence="3" id="KW-1185">Reference proteome</keyword>
<feature type="compositionally biased region" description="Polar residues" evidence="1">
    <location>
        <begin position="252"/>
        <end position="261"/>
    </location>
</feature>
<dbReference type="Proteomes" id="UP001147782">
    <property type="component" value="Unassembled WGS sequence"/>
</dbReference>
<feature type="compositionally biased region" description="Polar residues" evidence="1">
    <location>
        <begin position="44"/>
        <end position="73"/>
    </location>
</feature>
<dbReference type="EMBL" id="JAPZBS010000007">
    <property type="protein sequence ID" value="KAJ5368920.1"/>
    <property type="molecule type" value="Genomic_DNA"/>
</dbReference>
<evidence type="ECO:0000256" key="1">
    <source>
        <dbReference type="SAM" id="MobiDB-lite"/>
    </source>
</evidence>
<reference evidence="2" key="2">
    <citation type="journal article" date="2023" name="IMA Fungus">
        <title>Comparative genomic study of the Penicillium genus elucidates a diverse pangenome and 15 lateral gene transfer events.</title>
        <authorList>
            <person name="Petersen C."/>
            <person name="Sorensen T."/>
            <person name="Nielsen M.R."/>
            <person name="Sondergaard T.E."/>
            <person name="Sorensen J.L."/>
            <person name="Fitzpatrick D.A."/>
            <person name="Frisvad J.C."/>
            <person name="Nielsen K.L."/>
        </authorList>
    </citation>
    <scope>NUCLEOTIDE SEQUENCE</scope>
    <source>
        <strain evidence="2">IBT 29864</strain>
    </source>
</reference>
<dbReference type="OrthoDB" id="5366332at2759"/>
<feature type="compositionally biased region" description="Basic residues" evidence="1">
    <location>
        <begin position="136"/>
        <end position="147"/>
    </location>
</feature>
<comment type="caution">
    <text evidence="2">The sequence shown here is derived from an EMBL/GenBank/DDBJ whole genome shotgun (WGS) entry which is preliminary data.</text>
</comment>
<proteinExistence type="predicted"/>